<sequence length="138" mass="15240">MCRPIIRLLVDCISPTGPRSHRMLLCPQAGITAGVYTRRLTPVIQSPSPIASSAQCPEANRLKTFRHSHDTERDAAAPPVSGIWHIQCNDLLRLTPAYKRKDPRTPAATFLRFAVYFSRARPTPPAPFGCPVLRAALV</sequence>
<dbReference type="Proteomes" id="UP000815677">
    <property type="component" value="Unassembled WGS sequence"/>
</dbReference>
<organism evidence="1 2">
    <name type="scientific">Mycena chlorophos</name>
    <name type="common">Agaric fungus</name>
    <name type="synonym">Agaricus chlorophos</name>
    <dbReference type="NCBI Taxonomy" id="658473"/>
    <lineage>
        <taxon>Eukaryota</taxon>
        <taxon>Fungi</taxon>
        <taxon>Dikarya</taxon>
        <taxon>Basidiomycota</taxon>
        <taxon>Agaricomycotina</taxon>
        <taxon>Agaricomycetes</taxon>
        <taxon>Agaricomycetidae</taxon>
        <taxon>Agaricales</taxon>
        <taxon>Marasmiineae</taxon>
        <taxon>Mycenaceae</taxon>
        <taxon>Mycena</taxon>
    </lineage>
</organism>
<accession>A0ABQ0LX62</accession>
<gene>
    <name evidence="1" type="ORF">MCHLO_12427</name>
</gene>
<evidence type="ECO:0000313" key="1">
    <source>
        <dbReference type="EMBL" id="GAT55693.1"/>
    </source>
</evidence>
<keyword evidence="2" id="KW-1185">Reference proteome</keyword>
<name>A0ABQ0LX62_MYCCL</name>
<protein>
    <submittedName>
        <fullName evidence="1">Uncharacterized protein</fullName>
    </submittedName>
</protein>
<dbReference type="EMBL" id="DF849065">
    <property type="protein sequence ID" value="GAT55693.1"/>
    <property type="molecule type" value="Genomic_DNA"/>
</dbReference>
<reference evidence="1" key="1">
    <citation type="submission" date="2014-09" db="EMBL/GenBank/DDBJ databases">
        <title>Genome sequence of the luminous mushroom Mycena chlorophos for searching fungal bioluminescence genes.</title>
        <authorList>
            <person name="Tanaka Y."/>
            <person name="Kasuga D."/>
            <person name="Oba Y."/>
            <person name="Hase S."/>
            <person name="Sato K."/>
            <person name="Oba Y."/>
            <person name="Sakakibara Y."/>
        </authorList>
    </citation>
    <scope>NUCLEOTIDE SEQUENCE</scope>
</reference>
<proteinExistence type="predicted"/>
<evidence type="ECO:0000313" key="2">
    <source>
        <dbReference type="Proteomes" id="UP000815677"/>
    </source>
</evidence>